<reference evidence="1 2" key="1">
    <citation type="submission" date="2024-04" db="EMBL/GenBank/DDBJ databases">
        <title>Isolation and characterization of novel acetogenic strains of the genera Terrisporobacter and Acetoanaerobium.</title>
        <authorList>
            <person name="Boeer T."/>
            <person name="Schueler M.A."/>
            <person name="Lueschen A."/>
            <person name="Eysell L."/>
            <person name="Droege J."/>
            <person name="Heinemann M."/>
            <person name="Engelhardt L."/>
            <person name="Basen M."/>
            <person name="Daniel R."/>
        </authorList>
    </citation>
    <scope>NUCLEOTIDE SEQUENCE [LARGE SCALE GENOMIC DNA]</scope>
    <source>
        <strain evidence="1 2">ELB</strain>
    </source>
</reference>
<keyword evidence="2" id="KW-1185">Reference proteome</keyword>
<protein>
    <submittedName>
        <fullName evidence="1">Uncharacterized protein</fullName>
    </submittedName>
</protein>
<proteinExistence type="predicted"/>
<organism evidence="1 2">
    <name type="scientific">Terrisporobacter petrolearius</name>
    <dbReference type="NCBI Taxonomy" id="1460447"/>
    <lineage>
        <taxon>Bacteria</taxon>
        <taxon>Bacillati</taxon>
        <taxon>Bacillota</taxon>
        <taxon>Clostridia</taxon>
        <taxon>Peptostreptococcales</taxon>
        <taxon>Peptostreptococcaceae</taxon>
        <taxon>Terrisporobacter</taxon>
    </lineage>
</organism>
<name>A0ABZ3FDY3_9FIRM</name>
<dbReference type="EMBL" id="CP154622">
    <property type="protein sequence ID" value="XAM41199.1"/>
    <property type="molecule type" value="Genomic_DNA"/>
</dbReference>
<dbReference type="Proteomes" id="UP001477947">
    <property type="component" value="Chromosome"/>
</dbReference>
<evidence type="ECO:0000313" key="1">
    <source>
        <dbReference type="EMBL" id="XAM41199.1"/>
    </source>
</evidence>
<sequence length="39" mass="4508">MCKAGDIIIIDNYKDNGTYLNKHLFVVLEIDIKEIIDNL</sequence>
<gene>
    <name evidence="1" type="ORF">TPELB_15100</name>
</gene>
<accession>A0ABZ3FDY3</accession>
<evidence type="ECO:0000313" key="2">
    <source>
        <dbReference type="Proteomes" id="UP001477947"/>
    </source>
</evidence>